<name>A0A316EWX9_9BURK</name>
<comment type="function">
    <text evidence="2">With LigD forms a non-homologous end joining (NHEJ) DNA repair enzyme, which repairs dsDNA breaks with reduced fidelity. Binds linear dsDNA with 5'- and 3'- overhangs but not closed circular dsDNA nor ssDNA. Recruits and stimulates the ligase activity of LigD.</text>
</comment>
<feature type="compositionally biased region" description="Low complexity" evidence="3">
    <location>
        <begin position="269"/>
        <end position="314"/>
    </location>
</feature>
<accession>A0A316EWX9</accession>
<dbReference type="PANTHER" id="PTHR41251">
    <property type="entry name" value="NON-HOMOLOGOUS END JOINING PROTEIN KU"/>
    <property type="match status" value="1"/>
</dbReference>
<dbReference type="InterPro" id="IPR016194">
    <property type="entry name" value="SPOC-like_C_dom_sf"/>
</dbReference>
<dbReference type="InterPro" id="IPR006164">
    <property type="entry name" value="DNA_bd_Ku70/Ku80"/>
</dbReference>
<evidence type="ECO:0000256" key="2">
    <source>
        <dbReference type="HAMAP-Rule" id="MF_01875"/>
    </source>
</evidence>
<evidence type="ECO:0000313" key="5">
    <source>
        <dbReference type="EMBL" id="PWK37227.1"/>
    </source>
</evidence>
<sequence>MAARSIASLSISFGLVSIPVKVYSATESKSAVGFNLLHKGCGSRLRQQYICLKEGVVVDRADMVKGYEFEKDRYVTFTPEELDALEEAAQQTIDIIAFMPIGAIDPIYYDKAYYLGPDKRGGKPYNLLAEAMRESGTCALAKWSWKGKQYMVQIRVGEDGLILQQLLYADEVRSMADLHVERADVQPAELALAQQLIEQNSVEGYDAAAYVDEEKQRILEQIDKKIAGKKITVAAETPAPAGGEVIDLMEALRKSIGANKRQPAARSTGKAAKAGQAGPAEPAEAAEKAAAPRKTAKRAVAPAPAAAPKRAARR</sequence>
<keyword evidence="6" id="KW-1185">Reference proteome</keyword>
<dbReference type="HAMAP" id="MF_01875">
    <property type="entry name" value="Prokaryotic_Ku"/>
    <property type="match status" value="1"/>
</dbReference>
<gene>
    <name evidence="2" type="primary">ku</name>
    <name evidence="5" type="ORF">C7419_1011109</name>
</gene>
<dbReference type="CDD" id="cd00789">
    <property type="entry name" value="KU_like"/>
    <property type="match status" value="1"/>
</dbReference>
<evidence type="ECO:0000313" key="6">
    <source>
        <dbReference type="Proteomes" id="UP000245754"/>
    </source>
</evidence>
<dbReference type="RefSeq" id="WP_109580974.1">
    <property type="nucleotide sequence ID" value="NZ_QGGT01000001.1"/>
</dbReference>
<comment type="caution">
    <text evidence="5">The sequence shown here is derived from an EMBL/GenBank/DDBJ whole genome shotgun (WGS) entry which is preliminary data.</text>
</comment>
<dbReference type="InterPro" id="IPR009187">
    <property type="entry name" value="Prok_Ku"/>
</dbReference>
<dbReference type="Proteomes" id="UP000245754">
    <property type="component" value="Unassembled WGS sequence"/>
</dbReference>
<comment type="subunit">
    <text evidence="2">Homodimer. Interacts with LigD.</text>
</comment>
<dbReference type="SMART" id="SM00559">
    <property type="entry name" value="Ku78"/>
    <property type="match status" value="1"/>
</dbReference>
<dbReference type="EMBL" id="QGGT01000001">
    <property type="protein sequence ID" value="PWK37227.1"/>
    <property type="molecule type" value="Genomic_DNA"/>
</dbReference>
<feature type="domain" description="Ku" evidence="4">
    <location>
        <begin position="55"/>
        <end position="183"/>
    </location>
</feature>
<dbReference type="GO" id="GO:0006303">
    <property type="term" value="P:double-strand break repair via nonhomologous end joining"/>
    <property type="evidence" value="ECO:0007669"/>
    <property type="project" value="UniProtKB-UniRule"/>
</dbReference>
<keyword evidence="2" id="KW-0233">DNA recombination</keyword>
<dbReference type="GO" id="GO:0006310">
    <property type="term" value="P:DNA recombination"/>
    <property type="evidence" value="ECO:0007669"/>
    <property type="project" value="UniProtKB-KW"/>
</dbReference>
<keyword evidence="2" id="KW-0234">DNA repair</keyword>
<evidence type="ECO:0000256" key="3">
    <source>
        <dbReference type="SAM" id="MobiDB-lite"/>
    </source>
</evidence>
<protein>
    <recommendedName>
        <fullName evidence="2">Non-homologous end joining protein Ku</fullName>
    </recommendedName>
</protein>
<dbReference type="NCBIfam" id="TIGR02772">
    <property type="entry name" value="Ku_bact"/>
    <property type="match status" value="1"/>
</dbReference>
<evidence type="ECO:0000259" key="4">
    <source>
        <dbReference type="SMART" id="SM00559"/>
    </source>
</evidence>
<keyword evidence="1 2" id="KW-0238">DNA-binding</keyword>
<evidence type="ECO:0000256" key="1">
    <source>
        <dbReference type="ARBA" id="ARBA00023125"/>
    </source>
</evidence>
<dbReference type="SUPFAM" id="SSF100939">
    <property type="entry name" value="SPOC domain-like"/>
    <property type="match status" value="1"/>
</dbReference>
<proteinExistence type="inferred from homology"/>
<dbReference type="AlphaFoldDB" id="A0A316EWX9"/>
<keyword evidence="2" id="KW-0227">DNA damage</keyword>
<dbReference type="PIRSF" id="PIRSF006493">
    <property type="entry name" value="Prok_Ku"/>
    <property type="match status" value="1"/>
</dbReference>
<comment type="similarity">
    <text evidence="2">Belongs to the prokaryotic Ku family.</text>
</comment>
<dbReference type="Gene3D" id="2.40.290.10">
    <property type="match status" value="1"/>
</dbReference>
<dbReference type="PANTHER" id="PTHR41251:SF1">
    <property type="entry name" value="NON-HOMOLOGOUS END JOINING PROTEIN KU"/>
    <property type="match status" value="1"/>
</dbReference>
<dbReference type="Pfam" id="PF02735">
    <property type="entry name" value="Ku"/>
    <property type="match status" value="1"/>
</dbReference>
<organism evidence="5 6">
    <name type="scientific">Cupriavidus plantarum</name>
    <dbReference type="NCBI Taxonomy" id="942865"/>
    <lineage>
        <taxon>Bacteria</taxon>
        <taxon>Pseudomonadati</taxon>
        <taxon>Pseudomonadota</taxon>
        <taxon>Betaproteobacteria</taxon>
        <taxon>Burkholderiales</taxon>
        <taxon>Burkholderiaceae</taxon>
        <taxon>Cupriavidus</taxon>
    </lineage>
</organism>
<reference evidence="5 6" key="1">
    <citation type="submission" date="2018-05" db="EMBL/GenBank/DDBJ databases">
        <title>Genomic Encyclopedia of Type Strains, Phase IV (KMG-V): Genome sequencing to study the core and pangenomes of soil and plant-associated prokaryotes.</title>
        <authorList>
            <person name="Whitman W."/>
        </authorList>
    </citation>
    <scope>NUCLEOTIDE SEQUENCE [LARGE SCALE GENOMIC DNA]</scope>
    <source>
        <strain evidence="5 6">SLV-132</strain>
    </source>
</reference>
<dbReference type="GO" id="GO:0003690">
    <property type="term" value="F:double-stranded DNA binding"/>
    <property type="evidence" value="ECO:0007669"/>
    <property type="project" value="UniProtKB-UniRule"/>
</dbReference>
<feature type="region of interest" description="Disordered" evidence="3">
    <location>
        <begin position="257"/>
        <end position="314"/>
    </location>
</feature>